<reference evidence="2" key="1">
    <citation type="submission" date="2022-08" db="UniProtKB">
        <authorList>
            <consortium name="EnsemblMetazoa"/>
        </authorList>
    </citation>
    <scope>IDENTIFICATION</scope>
    <source>
        <strain evidence="2">05x7-T-G4-1.051#20</strain>
    </source>
</reference>
<evidence type="ECO:0008006" key="4">
    <source>
        <dbReference type="Google" id="ProtNLM"/>
    </source>
</evidence>
<dbReference type="Gene3D" id="2.40.50.120">
    <property type="match status" value="1"/>
</dbReference>
<accession>A0A8W8M759</accession>
<name>A0A8W8M759_MAGGI</name>
<dbReference type="InterPro" id="IPR008993">
    <property type="entry name" value="TIMP-like_OB-fold"/>
</dbReference>
<evidence type="ECO:0000313" key="2">
    <source>
        <dbReference type="EnsemblMetazoa" id="G31564.2:cds"/>
    </source>
</evidence>
<evidence type="ECO:0000256" key="1">
    <source>
        <dbReference type="SAM" id="SignalP"/>
    </source>
</evidence>
<protein>
    <recommendedName>
        <fullName evidence="4">NTR domain-containing protein</fullName>
    </recommendedName>
</protein>
<dbReference type="Proteomes" id="UP000005408">
    <property type="component" value="Unassembled WGS sequence"/>
</dbReference>
<sequence length="190" mass="21446">MIFFRLVALVGAVSLCLGCWLMPTIDQIDYCFADIAFTVERKEGKINMTAVEYDYDIKTMYKGNPKGRKLIGRGVASSCGPEVLDLNTIYLIYAKTDDEGDFLSIVSYKKMANVTYEDIERMENYYDCSCEISFNNFAPVIGPPGWPSSGLSDPVKEMKECKVPFNYCRRSGYCKNIEGKCTWGNHGECD</sequence>
<keyword evidence="1" id="KW-0732">Signal</keyword>
<feature type="signal peptide" evidence="1">
    <location>
        <begin position="1"/>
        <end position="18"/>
    </location>
</feature>
<feature type="chain" id="PRO_5036453054" description="NTR domain-containing protein" evidence="1">
    <location>
        <begin position="19"/>
        <end position="190"/>
    </location>
</feature>
<proteinExistence type="predicted"/>
<organism evidence="2 3">
    <name type="scientific">Magallana gigas</name>
    <name type="common">Pacific oyster</name>
    <name type="synonym">Crassostrea gigas</name>
    <dbReference type="NCBI Taxonomy" id="29159"/>
    <lineage>
        <taxon>Eukaryota</taxon>
        <taxon>Metazoa</taxon>
        <taxon>Spiralia</taxon>
        <taxon>Lophotrochozoa</taxon>
        <taxon>Mollusca</taxon>
        <taxon>Bivalvia</taxon>
        <taxon>Autobranchia</taxon>
        <taxon>Pteriomorphia</taxon>
        <taxon>Ostreida</taxon>
        <taxon>Ostreoidea</taxon>
        <taxon>Ostreidae</taxon>
        <taxon>Magallana</taxon>
    </lineage>
</organism>
<evidence type="ECO:0000313" key="3">
    <source>
        <dbReference type="Proteomes" id="UP000005408"/>
    </source>
</evidence>
<dbReference type="AlphaFoldDB" id="A0A8W8M759"/>
<keyword evidence="3" id="KW-1185">Reference proteome</keyword>
<dbReference type="EnsemblMetazoa" id="G31564.2">
    <property type="protein sequence ID" value="G31564.2:cds"/>
    <property type="gene ID" value="G31564"/>
</dbReference>
<dbReference type="SUPFAM" id="SSF50242">
    <property type="entry name" value="TIMP-like"/>
    <property type="match status" value="1"/>
</dbReference>